<evidence type="ECO:0000256" key="3">
    <source>
        <dbReference type="ARBA" id="ARBA00022723"/>
    </source>
</evidence>
<dbReference type="PROSITE" id="PS50014">
    <property type="entry name" value="BROMODOMAIN_2"/>
    <property type="match status" value="1"/>
</dbReference>
<keyword evidence="16" id="KW-1185">Reference proteome</keyword>
<evidence type="ECO:0000256" key="4">
    <source>
        <dbReference type="ARBA" id="ARBA00022737"/>
    </source>
</evidence>
<feature type="domain" description="PHD-type" evidence="13">
    <location>
        <begin position="225"/>
        <end position="275"/>
    </location>
</feature>
<evidence type="ECO:0000313" key="16">
    <source>
        <dbReference type="Proteomes" id="UP001142055"/>
    </source>
</evidence>
<dbReference type="PROSITE" id="PS00633">
    <property type="entry name" value="BROMODOMAIN_1"/>
    <property type="match status" value="1"/>
</dbReference>
<dbReference type="CDD" id="cd15670">
    <property type="entry name" value="ePHD_BRPF"/>
    <property type="match status" value="1"/>
</dbReference>
<evidence type="ECO:0000256" key="8">
    <source>
        <dbReference type="ARBA" id="ARBA00023242"/>
    </source>
</evidence>
<name>A0A9Q0MDC9_BLOTA</name>
<proteinExistence type="predicted"/>
<organism evidence="15 16">
    <name type="scientific">Blomia tropicalis</name>
    <name type="common">Mite</name>
    <dbReference type="NCBI Taxonomy" id="40697"/>
    <lineage>
        <taxon>Eukaryota</taxon>
        <taxon>Metazoa</taxon>
        <taxon>Ecdysozoa</taxon>
        <taxon>Arthropoda</taxon>
        <taxon>Chelicerata</taxon>
        <taxon>Arachnida</taxon>
        <taxon>Acari</taxon>
        <taxon>Acariformes</taxon>
        <taxon>Sarcoptiformes</taxon>
        <taxon>Astigmata</taxon>
        <taxon>Glycyphagoidea</taxon>
        <taxon>Echimyopodidae</taxon>
        <taxon>Blomia</taxon>
    </lineage>
</organism>
<dbReference type="InterPro" id="IPR001965">
    <property type="entry name" value="Znf_PHD"/>
</dbReference>
<dbReference type="InterPro" id="IPR019787">
    <property type="entry name" value="Znf_PHD-finger"/>
</dbReference>
<reference evidence="15" key="1">
    <citation type="submission" date="2022-12" db="EMBL/GenBank/DDBJ databases">
        <title>Genome assemblies of Blomia tropicalis.</title>
        <authorList>
            <person name="Cui Y."/>
        </authorList>
    </citation>
    <scope>NUCLEOTIDE SEQUENCE</scope>
    <source>
        <tissue evidence="15">Adult mites</tissue>
    </source>
</reference>
<evidence type="ECO:0000256" key="10">
    <source>
        <dbReference type="PROSITE-ProRule" id="PRU00146"/>
    </source>
</evidence>
<dbReference type="InterPro" id="IPR036427">
    <property type="entry name" value="Bromodomain-like_sf"/>
</dbReference>
<gene>
    <name evidence="15" type="ORF">RDWZM_000962</name>
</gene>
<dbReference type="InterPro" id="IPR011011">
    <property type="entry name" value="Znf_FYVE_PHD"/>
</dbReference>
<sequence>MESSCSNTELVSNESTGNEKRKSRLRPPITPKRPRSPEQIQIVKFKLNNQIETLPVNFKLKVKLISKVKSEQTLSTTECKDVGENSHKQTSSTKAGMNVKRIKPTFISTTTTKTLKANEQLNFKLPEPKFRLLKQKLEYREPNDANMAYYRYLDDADEDEQIKVEYDMDEEDAIWLEIINKRRRSERLLEVSSDTFELMMDRLEKESFFQSQYNGTDVGPTIDEDAVCCICNDGECQNSNAILFCDMCNLAVHQECYGVPYIPEGQWLCRRCMHSPSRAVDCVLCPKQGGAFKQTDDNRWAHVICALWIPEVCFANTVFLEPIDSIGAIPPARWKLQCCVCSQKNIGACIQCHKSNCYQAFHVTCAQQAGYYMRIEAVKESTPQGAITSIRKTAYCSIHKPATKNGTSNGLYSSGDEGDNGRSVSYNSNNNDTKKTKKSRQTISEKRSSYANIPVVSIPTIPIDRLTNIAELVNFPRRNEFLKRLYAYWMLKRQSRNGAPLLRRLQNSNSIMRIDLKDSKDTAKLKQRDATKFNNHLNKLHQIRCDLEKVRLLLELVKKREHQKLKLVKESRQLSIVKLNPFRLFLMNILEKVMEKDINLFFHQPVSIEDAPDYYVHVKHPMDLGTMKNKIERNQYESFDEFEIDLGLIIDNCTFYNEKDTIYYKAAVKLKVFIDSLLDENRPKAAIYNQLTGLHLENPLID</sequence>
<dbReference type="SMART" id="SM00297">
    <property type="entry name" value="BROMO"/>
    <property type="match status" value="1"/>
</dbReference>
<dbReference type="InterPro" id="IPR034732">
    <property type="entry name" value="EPHD"/>
</dbReference>
<evidence type="ECO:0000259" key="12">
    <source>
        <dbReference type="PROSITE" id="PS50014"/>
    </source>
</evidence>
<evidence type="ECO:0000259" key="13">
    <source>
        <dbReference type="PROSITE" id="PS50016"/>
    </source>
</evidence>
<evidence type="ECO:0000256" key="9">
    <source>
        <dbReference type="PROSITE-ProRule" id="PRU00035"/>
    </source>
</evidence>
<keyword evidence="2" id="KW-0597">Phosphoprotein</keyword>
<dbReference type="InterPro" id="IPR013083">
    <property type="entry name" value="Znf_RING/FYVE/PHD"/>
</dbReference>
<evidence type="ECO:0008006" key="17">
    <source>
        <dbReference type="Google" id="ProtNLM"/>
    </source>
</evidence>
<dbReference type="AlphaFoldDB" id="A0A9Q0MDC9"/>
<feature type="region of interest" description="Disordered" evidence="11">
    <location>
        <begin position="407"/>
        <end position="446"/>
    </location>
</feature>
<dbReference type="FunFam" id="3.30.40.10:FF:000007">
    <property type="entry name" value="Bromodomain containing 1, isoform CRA_b"/>
    <property type="match status" value="1"/>
</dbReference>
<dbReference type="InterPro" id="IPR001487">
    <property type="entry name" value="Bromodomain"/>
</dbReference>
<dbReference type="SUPFAM" id="SSF57903">
    <property type="entry name" value="FYVE/PHD zinc finger"/>
    <property type="match status" value="1"/>
</dbReference>
<feature type="domain" description="Bromo" evidence="12">
    <location>
        <begin position="594"/>
        <end position="664"/>
    </location>
</feature>
<evidence type="ECO:0000313" key="15">
    <source>
        <dbReference type="EMBL" id="KAJ6222417.1"/>
    </source>
</evidence>
<dbReference type="FunFam" id="3.30.40.10:FF:000008">
    <property type="entry name" value="Bromodomain containing 1, isoform CRA_a"/>
    <property type="match status" value="1"/>
</dbReference>
<dbReference type="SUPFAM" id="SSF47370">
    <property type="entry name" value="Bromodomain"/>
    <property type="match status" value="1"/>
</dbReference>
<dbReference type="PANTHER" id="PTHR13793">
    <property type="entry name" value="PHD FINGER PROTEINS"/>
    <property type="match status" value="1"/>
</dbReference>
<dbReference type="CDD" id="cd15572">
    <property type="entry name" value="PHD_BRPF"/>
    <property type="match status" value="1"/>
</dbReference>
<dbReference type="OrthoDB" id="20839at2759"/>
<dbReference type="Pfam" id="PF00439">
    <property type="entry name" value="Bromodomain"/>
    <property type="match status" value="1"/>
</dbReference>
<protein>
    <recommendedName>
        <fullName evidence="17">Peregrin</fullName>
    </recommendedName>
</protein>
<keyword evidence="7 9" id="KW-0103">Bromodomain</keyword>
<dbReference type="Pfam" id="PF10513">
    <property type="entry name" value="EPL1"/>
    <property type="match status" value="1"/>
</dbReference>
<dbReference type="Pfam" id="PF13832">
    <property type="entry name" value="zf-HC5HC2H_2"/>
    <property type="match status" value="1"/>
</dbReference>
<dbReference type="Gene3D" id="1.20.920.10">
    <property type="entry name" value="Bromodomain-like"/>
    <property type="match status" value="1"/>
</dbReference>
<dbReference type="PRINTS" id="PR00503">
    <property type="entry name" value="BROMODOMAIN"/>
</dbReference>
<dbReference type="InterPro" id="IPR019542">
    <property type="entry name" value="Enhancer_polycomb-like_N"/>
</dbReference>
<dbReference type="GO" id="GO:0005634">
    <property type="term" value="C:nucleus"/>
    <property type="evidence" value="ECO:0007669"/>
    <property type="project" value="UniProtKB-SubCell"/>
</dbReference>
<evidence type="ECO:0000256" key="11">
    <source>
        <dbReference type="SAM" id="MobiDB-lite"/>
    </source>
</evidence>
<dbReference type="PROSITE" id="PS50016">
    <property type="entry name" value="ZF_PHD_2"/>
    <property type="match status" value="1"/>
</dbReference>
<feature type="region of interest" description="Disordered" evidence="11">
    <location>
        <begin position="1"/>
        <end position="37"/>
    </location>
</feature>
<accession>A0A9Q0MDC9</accession>
<dbReference type="PROSITE" id="PS51805">
    <property type="entry name" value="EPHD"/>
    <property type="match status" value="1"/>
</dbReference>
<evidence type="ECO:0000259" key="14">
    <source>
        <dbReference type="PROSITE" id="PS51805"/>
    </source>
</evidence>
<evidence type="ECO:0000256" key="2">
    <source>
        <dbReference type="ARBA" id="ARBA00022553"/>
    </source>
</evidence>
<keyword evidence="4" id="KW-0677">Repeat</keyword>
<dbReference type="Gene3D" id="3.30.40.10">
    <property type="entry name" value="Zinc/RING finger domain, C3HC4 (zinc finger)"/>
    <property type="match status" value="2"/>
</dbReference>
<dbReference type="GO" id="GO:0008270">
    <property type="term" value="F:zinc ion binding"/>
    <property type="evidence" value="ECO:0007669"/>
    <property type="project" value="UniProtKB-KW"/>
</dbReference>
<dbReference type="Pfam" id="PF13831">
    <property type="entry name" value="PHD_2"/>
    <property type="match status" value="1"/>
</dbReference>
<feature type="compositionally biased region" description="Polar residues" evidence="11">
    <location>
        <begin position="1"/>
        <end position="16"/>
    </location>
</feature>
<dbReference type="Proteomes" id="UP001142055">
    <property type="component" value="Chromosome 1"/>
</dbReference>
<keyword evidence="8" id="KW-0539">Nucleus</keyword>
<dbReference type="GO" id="GO:0006357">
    <property type="term" value="P:regulation of transcription by RNA polymerase II"/>
    <property type="evidence" value="ECO:0007669"/>
    <property type="project" value="TreeGrafter"/>
</dbReference>
<dbReference type="SMART" id="SM00249">
    <property type="entry name" value="PHD"/>
    <property type="match status" value="2"/>
</dbReference>
<feature type="domain" description="PHD-type" evidence="14">
    <location>
        <begin position="279"/>
        <end position="400"/>
    </location>
</feature>
<keyword evidence="3" id="KW-0479">Metal-binding</keyword>
<dbReference type="PROSITE" id="PS01359">
    <property type="entry name" value="ZF_PHD_1"/>
    <property type="match status" value="1"/>
</dbReference>
<evidence type="ECO:0000256" key="6">
    <source>
        <dbReference type="ARBA" id="ARBA00022833"/>
    </source>
</evidence>
<evidence type="ECO:0000256" key="5">
    <source>
        <dbReference type="ARBA" id="ARBA00022771"/>
    </source>
</evidence>
<keyword evidence="6" id="KW-0862">Zinc</keyword>
<dbReference type="EMBL" id="JAPWDV010000001">
    <property type="protein sequence ID" value="KAJ6222417.1"/>
    <property type="molecule type" value="Genomic_DNA"/>
</dbReference>
<evidence type="ECO:0000256" key="1">
    <source>
        <dbReference type="ARBA" id="ARBA00004123"/>
    </source>
</evidence>
<dbReference type="InterPro" id="IPR019786">
    <property type="entry name" value="Zinc_finger_PHD-type_CS"/>
</dbReference>
<comment type="caution">
    <text evidence="15">The sequence shown here is derived from an EMBL/GenBank/DDBJ whole genome shotgun (WGS) entry which is preliminary data.</text>
</comment>
<dbReference type="InterPro" id="IPR050701">
    <property type="entry name" value="Histone_Mod_Regulator"/>
</dbReference>
<comment type="subcellular location">
    <subcellularLocation>
        <location evidence="1">Nucleus</location>
    </subcellularLocation>
</comment>
<evidence type="ECO:0000256" key="7">
    <source>
        <dbReference type="ARBA" id="ARBA00023117"/>
    </source>
</evidence>
<dbReference type="InterPro" id="IPR018359">
    <property type="entry name" value="Bromodomain_CS"/>
</dbReference>
<keyword evidence="5 10" id="KW-0863">Zinc-finger</keyword>
<dbReference type="OMA" id="THTFVHI"/>
<dbReference type="PANTHER" id="PTHR13793:SF107">
    <property type="entry name" value="BROMODOMAIN-CONTAINING PROTEIN HOMOLOG"/>
    <property type="match status" value="1"/>
</dbReference>